<proteinExistence type="predicted"/>
<evidence type="ECO:0000313" key="2">
    <source>
        <dbReference type="EMBL" id="UYQ94236.1"/>
    </source>
</evidence>
<keyword evidence="1" id="KW-0732">Signal</keyword>
<dbReference type="PROSITE" id="PS51257">
    <property type="entry name" value="PROKAR_LIPOPROTEIN"/>
    <property type="match status" value="1"/>
</dbReference>
<dbReference type="PANTHER" id="PTHR37833">
    <property type="entry name" value="LIPOPROTEIN-RELATED"/>
    <property type="match status" value="1"/>
</dbReference>
<organism evidence="2 3">
    <name type="scientific">Chitinophaga horti</name>
    <dbReference type="NCBI Taxonomy" id="2920382"/>
    <lineage>
        <taxon>Bacteria</taxon>
        <taxon>Pseudomonadati</taxon>
        <taxon>Bacteroidota</taxon>
        <taxon>Chitinophagia</taxon>
        <taxon>Chitinophagales</taxon>
        <taxon>Chitinophagaceae</taxon>
        <taxon>Chitinophaga</taxon>
    </lineage>
</organism>
<evidence type="ECO:0000256" key="1">
    <source>
        <dbReference type="SAM" id="SignalP"/>
    </source>
</evidence>
<name>A0ABY6J3J4_9BACT</name>
<dbReference type="RefSeq" id="WP_264282166.1">
    <property type="nucleotide sequence ID" value="NZ_CP107006.1"/>
</dbReference>
<dbReference type="InterPro" id="IPR011467">
    <property type="entry name" value="DUF1573"/>
</dbReference>
<dbReference type="InterPro" id="IPR013783">
    <property type="entry name" value="Ig-like_fold"/>
</dbReference>
<reference evidence="2" key="1">
    <citation type="submission" date="2022-10" db="EMBL/GenBank/DDBJ databases">
        <title>Chitinophaga sp. nov., isolated from soil.</title>
        <authorList>
            <person name="Jeon C.O."/>
        </authorList>
    </citation>
    <scope>NUCLEOTIDE SEQUENCE</scope>
    <source>
        <strain evidence="2">R8</strain>
    </source>
</reference>
<dbReference type="Gene3D" id="2.60.40.10">
    <property type="entry name" value="Immunoglobulins"/>
    <property type="match status" value="1"/>
</dbReference>
<evidence type="ECO:0000313" key="3">
    <source>
        <dbReference type="Proteomes" id="UP001162741"/>
    </source>
</evidence>
<gene>
    <name evidence="2" type="ORF">MKQ68_03915</name>
</gene>
<protein>
    <submittedName>
        <fullName evidence="2">DUF1573 domain-containing protein</fullName>
    </submittedName>
</protein>
<dbReference type="PANTHER" id="PTHR37833:SF1">
    <property type="entry name" value="SIGNAL PEPTIDE PROTEIN"/>
    <property type="match status" value="1"/>
</dbReference>
<feature type="signal peptide" evidence="1">
    <location>
        <begin position="1"/>
        <end position="22"/>
    </location>
</feature>
<dbReference type="Pfam" id="PF07610">
    <property type="entry name" value="DUF1573"/>
    <property type="match status" value="1"/>
</dbReference>
<keyword evidence="3" id="KW-1185">Reference proteome</keyword>
<dbReference type="EMBL" id="CP107006">
    <property type="protein sequence ID" value="UYQ94236.1"/>
    <property type="molecule type" value="Genomic_DNA"/>
</dbReference>
<accession>A0ABY6J3J4</accession>
<feature type="chain" id="PRO_5045386549" evidence="1">
    <location>
        <begin position="23"/>
        <end position="148"/>
    </location>
</feature>
<sequence length="148" mass="15925">MKKLVYILALGILTVSCNNNQAKTEGAQEGTSLSSGENKGELPVITFENAVHDFGKITEGEIVEYSFKFTNTGKGSLLIRNAVASCGCTVPEWPKEPIKPGESGYMKVSFNSKGKPEGFTEKEITIEANTEPPVVKGPKVQCTIVKKA</sequence>
<dbReference type="Proteomes" id="UP001162741">
    <property type="component" value="Chromosome"/>
</dbReference>